<comment type="subcellular location">
    <subcellularLocation>
        <location evidence="1">Nucleus</location>
    </subcellularLocation>
</comment>
<proteinExistence type="predicted"/>
<dbReference type="CDD" id="cd00590">
    <property type="entry name" value="RRM_SF"/>
    <property type="match status" value="1"/>
</dbReference>
<dbReference type="EMBL" id="HBEW01001930">
    <property type="protein sequence ID" value="CAD8578168.1"/>
    <property type="molecule type" value="Transcribed_RNA"/>
</dbReference>
<dbReference type="PROSITE" id="PS50102">
    <property type="entry name" value="RRM"/>
    <property type="match status" value="1"/>
</dbReference>
<feature type="compositionally biased region" description="Basic and acidic residues" evidence="8">
    <location>
        <begin position="132"/>
        <end position="149"/>
    </location>
</feature>
<evidence type="ECO:0000256" key="3">
    <source>
        <dbReference type="ARBA" id="ARBA00022771"/>
    </source>
</evidence>
<evidence type="ECO:0000256" key="7">
    <source>
        <dbReference type="PROSITE-ProRule" id="PRU00322"/>
    </source>
</evidence>
<evidence type="ECO:0000259" key="10">
    <source>
        <dbReference type="PROSITE" id="PS50199"/>
    </source>
</evidence>
<feature type="region of interest" description="Disordered" evidence="8">
    <location>
        <begin position="1"/>
        <end position="116"/>
    </location>
</feature>
<dbReference type="SUPFAM" id="SSF90209">
    <property type="entry name" value="Ran binding protein zinc finger-like"/>
    <property type="match status" value="1"/>
</dbReference>
<dbReference type="Gene3D" id="3.30.70.330">
    <property type="match status" value="1"/>
</dbReference>
<reference evidence="12" key="1">
    <citation type="submission" date="2021-01" db="EMBL/GenBank/DDBJ databases">
        <authorList>
            <person name="Corre E."/>
            <person name="Pelletier E."/>
            <person name="Niang G."/>
            <person name="Scheremetjew M."/>
            <person name="Finn R."/>
            <person name="Kale V."/>
            <person name="Holt S."/>
            <person name="Cochrane G."/>
            <person name="Meng A."/>
            <person name="Brown T."/>
            <person name="Cohen L."/>
        </authorList>
    </citation>
    <scope>NUCLEOTIDE SEQUENCE</scope>
    <source>
        <strain evidence="12">Clade-D-RCC2572</strain>
    </source>
</reference>
<evidence type="ECO:0000256" key="4">
    <source>
        <dbReference type="ARBA" id="ARBA00022833"/>
    </source>
</evidence>
<dbReference type="PANTHER" id="PTHR13948">
    <property type="entry name" value="RNA-BINDING PROTEIN"/>
    <property type="match status" value="1"/>
</dbReference>
<dbReference type="AlphaFoldDB" id="A0A6U0EJV0"/>
<feature type="domain" description="RanBP2-type" evidence="10">
    <location>
        <begin position="168"/>
        <end position="197"/>
    </location>
</feature>
<dbReference type="InterPro" id="IPR001876">
    <property type="entry name" value="Znf_RanBP2"/>
</dbReference>
<feature type="compositionally biased region" description="Basic and acidic residues" evidence="8">
    <location>
        <begin position="89"/>
        <end position="102"/>
    </location>
</feature>
<dbReference type="PROSITE" id="PS50199">
    <property type="entry name" value="ZF_RANBP2_2"/>
    <property type="match status" value="1"/>
</dbReference>
<sequence length="484" mass="56138">MKRREREDDRGYRYYDDHGRGDAVGRRRYEEASPPPRFGRADAVTSRQDYFRDPPTRDYSQPYDDRYRHDQRYDAYDRRDRYGPPGYDKYAEPSFRYEDDGRRRRSPPRHRREYESYDYDGYYDERYRANERDRRGWDRAPEPEPEPVRHQQRSPPRATLPTPEATKQHSDWECPTCSARNFARRNACYKCTNPRNENAKVLAEEMKETSTLWIKNIPDDASEEQLAHKISCALEYGDISFIRSIKMPREHGTEKRRGFAFVNCSTKEHAKRVKIAIDHTPFRDDWVGGVMNCEFSLSEVSHIRAQEDKKSSERNAIAQNAILQATAASAMTTSTARNENDEYVFDDATGYFKHKVSGIFYDPNSGLFYNAMTSTWYSWSESKQEYTVVNASSAPVETRDEPKAREVKQTPSASRVVHATISSAPVVHKPLQPSVRDASVDDEVAAPKYRDRANERRTLHDKQSDVAASVTGRVTGGRVRTPKT</sequence>
<name>A0A6U0EJV0_9CHLO</name>
<dbReference type="InterPro" id="IPR012677">
    <property type="entry name" value="Nucleotide-bd_a/b_plait_sf"/>
</dbReference>
<dbReference type="GO" id="GO:0005634">
    <property type="term" value="C:nucleus"/>
    <property type="evidence" value="ECO:0007669"/>
    <property type="project" value="UniProtKB-SubCell"/>
</dbReference>
<dbReference type="SUPFAM" id="SSF54928">
    <property type="entry name" value="RNA-binding domain, RBD"/>
    <property type="match status" value="1"/>
</dbReference>
<dbReference type="SMART" id="SM00360">
    <property type="entry name" value="RRM"/>
    <property type="match status" value="1"/>
</dbReference>
<dbReference type="Pfam" id="PF17780">
    <property type="entry name" value="OCRE"/>
    <property type="match status" value="1"/>
</dbReference>
<dbReference type="EMBL" id="HBEW01001929">
    <property type="protein sequence ID" value="CAD8578166.1"/>
    <property type="molecule type" value="Transcribed_RNA"/>
</dbReference>
<feature type="region of interest" description="Disordered" evidence="8">
    <location>
        <begin position="393"/>
        <end position="415"/>
    </location>
</feature>
<evidence type="ECO:0000256" key="6">
    <source>
        <dbReference type="PROSITE-ProRule" id="PRU00176"/>
    </source>
</evidence>
<evidence type="ECO:0000256" key="5">
    <source>
        <dbReference type="ARBA" id="ARBA00023242"/>
    </source>
</evidence>
<dbReference type="InterPro" id="IPR036443">
    <property type="entry name" value="Znf_RanBP2_sf"/>
</dbReference>
<dbReference type="GO" id="GO:0000398">
    <property type="term" value="P:mRNA splicing, via spliceosome"/>
    <property type="evidence" value="ECO:0007669"/>
    <property type="project" value="TreeGrafter"/>
</dbReference>
<keyword evidence="4" id="KW-0862">Zinc</keyword>
<feature type="compositionally biased region" description="Basic and acidic residues" evidence="8">
    <location>
        <begin position="1"/>
        <end position="31"/>
    </location>
</feature>
<accession>A0A6U0EJV0</accession>
<dbReference type="Pfam" id="PF20864">
    <property type="entry name" value="Zn_ribbon_TEX13"/>
    <property type="match status" value="1"/>
</dbReference>
<feature type="region of interest" description="Disordered" evidence="8">
    <location>
        <begin position="132"/>
        <end position="171"/>
    </location>
</feature>
<evidence type="ECO:0000313" key="12">
    <source>
        <dbReference type="EMBL" id="CAD8578168.1"/>
    </source>
</evidence>
<evidence type="ECO:0000313" key="11">
    <source>
        <dbReference type="EMBL" id="CAD8578166.1"/>
    </source>
</evidence>
<keyword evidence="3 7" id="KW-0863">Zinc-finger</keyword>
<dbReference type="SMART" id="SM00547">
    <property type="entry name" value="ZnF_RBZ"/>
    <property type="match status" value="1"/>
</dbReference>
<gene>
    <name evidence="11" type="ORF">OMED0929_LOCUS1591</name>
    <name evidence="12" type="ORF">OMED0929_LOCUS1592</name>
</gene>
<feature type="compositionally biased region" description="Basic and acidic residues" evidence="8">
    <location>
        <begin position="448"/>
        <end position="464"/>
    </location>
</feature>
<evidence type="ECO:0000256" key="1">
    <source>
        <dbReference type="ARBA" id="ARBA00004123"/>
    </source>
</evidence>
<feature type="compositionally biased region" description="Basic and acidic residues" evidence="8">
    <location>
        <begin position="63"/>
        <end position="82"/>
    </location>
</feature>
<feature type="region of interest" description="Disordered" evidence="8">
    <location>
        <begin position="428"/>
        <end position="484"/>
    </location>
</feature>
<evidence type="ECO:0008006" key="13">
    <source>
        <dbReference type="Google" id="ProtNLM"/>
    </source>
</evidence>
<dbReference type="InterPro" id="IPR041591">
    <property type="entry name" value="OCRE"/>
</dbReference>
<evidence type="ECO:0000256" key="8">
    <source>
        <dbReference type="SAM" id="MobiDB-lite"/>
    </source>
</evidence>
<dbReference type="InterPro" id="IPR000504">
    <property type="entry name" value="RRM_dom"/>
</dbReference>
<dbReference type="InterPro" id="IPR049534">
    <property type="entry name" value="TEX13A/C/D_Znf"/>
</dbReference>
<keyword evidence="6" id="KW-0694">RNA-binding</keyword>
<dbReference type="InterPro" id="IPR035979">
    <property type="entry name" value="RBD_domain_sf"/>
</dbReference>
<dbReference type="Gene3D" id="4.10.1060.10">
    <property type="entry name" value="Zinc finger, RanBP2-type"/>
    <property type="match status" value="1"/>
</dbReference>
<dbReference type="GO" id="GO:0003723">
    <property type="term" value="F:RNA binding"/>
    <property type="evidence" value="ECO:0007669"/>
    <property type="project" value="UniProtKB-UniRule"/>
</dbReference>
<dbReference type="PANTHER" id="PTHR13948:SF3">
    <property type="entry name" value="FI21118P1"/>
    <property type="match status" value="1"/>
</dbReference>
<organism evidence="12">
    <name type="scientific">Ostreococcus mediterraneus</name>
    <dbReference type="NCBI Taxonomy" id="1486918"/>
    <lineage>
        <taxon>Eukaryota</taxon>
        <taxon>Viridiplantae</taxon>
        <taxon>Chlorophyta</taxon>
        <taxon>Mamiellophyceae</taxon>
        <taxon>Mamiellales</taxon>
        <taxon>Bathycoccaceae</taxon>
        <taxon>Ostreococcus</taxon>
    </lineage>
</organism>
<evidence type="ECO:0000259" key="9">
    <source>
        <dbReference type="PROSITE" id="PS50102"/>
    </source>
</evidence>
<feature type="compositionally biased region" description="Basic and acidic residues" evidence="8">
    <location>
        <begin position="397"/>
        <end position="408"/>
    </location>
</feature>
<keyword evidence="2" id="KW-0479">Metal-binding</keyword>
<dbReference type="PROSITE" id="PS01358">
    <property type="entry name" value="ZF_RANBP2_1"/>
    <property type="match status" value="1"/>
</dbReference>
<dbReference type="GO" id="GO:0008270">
    <property type="term" value="F:zinc ion binding"/>
    <property type="evidence" value="ECO:0007669"/>
    <property type="project" value="UniProtKB-KW"/>
</dbReference>
<dbReference type="Pfam" id="PF00076">
    <property type="entry name" value="RRM_1"/>
    <property type="match status" value="1"/>
</dbReference>
<feature type="domain" description="RRM" evidence="9">
    <location>
        <begin position="210"/>
        <end position="298"/>
    </location>
</feature>
<keyword evidence="5" id="KW-0539">Nucleus</keyword>
<evidence type="ECO:0000256" key="2">
    <source>
        <dbReference type="ARBA" id="ARBA00022723"/>
    </source>
</evidence>
<feature type="compositionally biased region" description="Low complexity" evidence="8">
    <location>
        <begin position="470"/>
        <end position="484"/>
    </location>
</feature>
<protein>
    <recommendedName>
        <fullName evidence="13">RanBP2-type domain-containing protein</fullName>
    </recommendedName>
</protein>